<dbReference type="PROSITE" id="PS00197">
    <property type="entry name" value="2FE2S_FER_1"/>
    <property type="match status" value="1"/>
</dbReference>
<comment type="caution">
    <text evidence="17">The sequence shown here is derived from an EMBL/GenBank/DDBJ whole genome shotgun (WGS) entry which is preliminary data.</text>
</comment>
<evidence type="ECO:0000256" key="12">
    <source>
        <dbReference type="ARBA" id="ARBA00023140"/>
    </source>
</evidence>
<proteinExistence type="inferred from homology"/>
<evidence type="ECO:0000313" key="18">
    <source>
        <dbReference type="Proteomes" id="UP001497623"/>
    </source>
</evidence>
<feature type="binding site" evidence="15">
    <location>
        <position position="153"/>
    </location>
    <ligand>
        <name>[2Fe-2S] cluster</name>
        <dbReference type="ChEBI" id="CHEBI:190135"/>
        <label>2</label>
    </ligand>
</feature>
<dbReference type="InterPro" id="IPR008274">
    <property type="entry name" value="AldOxase/xan_DH_MoCoBD1"/>
</dbReference>
<dbReference type="SUPFAM" id="SSF55447">
    <property type="entry name" value="CO dehydrogenase flavoprotein C-terminal domain-like"/>
    <property type="match status" value="1"/>
</dbReference>
<keyword evidence="7 15" id="KW-0479">Metal-binding</keyword>
<dbReference type="SUPFAM" id="SSF54665">
    <property type="entry name" value="CO dehydrogenase molybdoprotein N-domain-like"/>
    <property type="match status" value="1"/>
</dbReference>
<dbReference type="Pfam" id="PF02738">
    <property type="entry name" value="MoCoBD_1"/>
    <property type="match status" value="1"/>
</dbReference>
<evidence type="ECO:0000256" key="6">
    <source>
        <dbReference type="ARBA" id="ARBA00022714"/>
    </source>
</evidence>
<evidence type="ECO:0000313" key="17">
    <source>
        <dbReference type="EMBL" id="CAL4121735.1"/>
    </source>
</evidence>
<organism evidence="17 18">
    <name type="scientific">Meganyctiphanes norvegica</name>
    <name type="common">Northern krill</name>
    <name type="synonym">Thysanopoda norvegica</name>
    <dbReference type="NCBI Taxonomy" id="48144"/>
    <lineage>
        <taxon>Eukaryota</taxon>
        <taxon>Metazoa</taxon>
        <taxon>Ecdysozoa</taxon>
        <taxon>Arthropoda</taxon>
        <taxon>Crustacea</taxon>
        <taxon>Multicrustacea</taxon>
        <taxon>Malacostraca</taxon>
        <taxon>Eumalacostraca</taxon>
        <taxon>Eucarida</taxon>
        <taxon>Euphausiacea</taxon>
        <taxon>Euphausiidae</taxon>
        <taxon>Meganyctiphanes</taxon>
    </lineage>
</organism>
<dbReference type="PROSITE" id="PS51387">
    <property type="entry name" value="FAD_PCMH"/>
    <property type="match status" value="1"/>
</dbReference>
<dbReference type="Pfam" id="PF00941">
    <property type="entry name" value="FAD_binding_5"/>
    <property type="match status" value="1"/>
</dbReference>
<feature type="binding site" evidence="15">
    <location>
        <position position="151"/>
    </location>
    <ligand>
        <name>[2Fe-2S] cluster</name>
        <dbReference type="ChEBI" id="CHEBI:190135"/>
        <label>2</label>
    </ligand>
</feature>
<dbReference type="InterPro" id="IPR046867">
    <property type="entry name" value="AldOxase/xan_DH_MoCoBD2"/>
</dbReference>
<dbReference type="InterPro" id="IPR005107">
    <property type="entry name" value="CO_DH_flav_C"/>
</dbReference>
<dbReference type="InterPro" id="IPR036683">
    <property type="entry name" value="CO_DH_flav_C_dom_sf"/>
</dbReference>
<evidence type="ECO:0000256" key="15">
    <source>
        <dbReference type="PIRSR" id="PIRSR000127-3"/>
    </source>
</evidence>
<dbReference type="Gene3D" id="3.30.390.50">
    <property type="entry name" value="CO dehydrogenase flavoprotein, C-terminal domain"/>
    <property type="match status" value="1"/>
</dbReference>
<evidence type="ECO:0000256" key="13">
    <source>
        <dbReference type="ARBA" id="ARBA00034078"/>
    </source>
</evidence>
<keyword evidence="4 15" id="KW-0500">Molybdenum</keyword>
<dbReference type="Pfam" id="PF01315">
    <property type="entry name" value="Ald_Xan_dh_C"/>
    <property type="match status" value="1"/>
</dbReference>
<dbReference type="SUPFAM" id="SSF47741">
    <property type="entry name" value="CO dehydrogenase ISP C-domain like"/>
    <property type="match status" value="1"/>
</dbReference>
<gene>
    <name evidence="17" type="ORF">MNOR_LOCUS22597</name>
</gene>
<feature type="domain" description="FAD-binding PCMH-type" evidence="16">
    <location>
        <begin position="227"/>
        <end position="414"/>
    </location>
</feature>
<keyword evidence="5" id="KW-0285">Flavoprotein</keyword>
<evidence type="ECO:0000256" key="9">
    <source>
        <dbReference type="ARBA" id="ARBA00023002"/>
    </source>
</evidence>
<dbReference type="SUPFAM" id="SSF56003">
    <property type="entry name" value="Molybdenum cofactor-binding domain"/>
    <property type="match status" value="1"/>
</dbReference>
<dbReference type="InterPro" id="IPR036884">
    <property type="entry name" value="2Fe-2S-bd_dom_sf"/>
</dbReference>
<dbReference type="PANTHER" id="PTHR11908">
    <property type="entry name" value="XANTHINE DEHYDROGENASE"/>
    <property type="match status" value="1"/>
</dbReference>
<keyword evidence="9" id="KW-0560">Oxidoreductase</keyword>
<protein>
    <recommendedName>
        <fullName evidence="16">FAD-binding PCMH-type domain-containing protein</fullName>
    </recommendedName>
</protein>
<feature type="binding site" evidence="14">
    <location>
        <position position="422"/>
    </location>
    <ligand>
        <name>FAD</name>
        <dbReference type="ChEBI" id="CHEBI:57692"/>
    </ligand>
</feature>
<dbReference type="PANTHER" id="PTHR11908:SF132">
    <property type="entry name" value="ALDEHYDE OXIDASE 1-RELATED"/>
    <property type="match status" value="1"/>
</dbReference>
<dbReference type="Gene3D" id="3.10.20.30">
    <property type="match status" value="1"/>
</dbReference>
<dbReference type="GO" id="GO:0005506">
    <property type="term" value="F:iron ion binding"/>
    <property type="evidence" value="ECO:0007669"/>
    <property type="project" value="InterPro"/>
</dbReference>
<dbReference type="InterPro" id="IPR012675">
    <property type="entry name" value="Beta-grasp_dom_sf"/>
</dbReference>
<dbReference type="FunFam" id="3.30.365.10:FF:000001">
    <property type="entry name" value="Xanthine dehydrogenase oxidase"/>
    <property type="match status" value="1"/>
</dbReference>
<dbReference type="Gene3D" id="3.30.465.10">
    <property type="match status" value="1"/>
</dbReference>
<evidence type="ECO:0000256" key="2">
    <source>
        <dbReference type="ARBA" id="ARBA00004275"/>
    </source>
</evidence>
<dbReference type="Gene3D" id="3.90.1170.50">
    <property type="entry name" value="Aldehyde oxidase/xanthine dehydrogenase, a/b hammerhead"/>
    <property type="match status" value="1"/>
</dbReference>
<dbReference type="InterPro" id="IPR002888">
    <property type="entry name" value="2Fe-2S-bd"/>
</dbReference>
<feature type="binding site" evidence="15">
    <location>
        <position position="46"/>
    </location>
    <ligand>
        <name>[2Fe-2S] cluster</name>
        <dbReference type="ChEBI" id="CHEBI:190135"/>
        <label>1</label>
    </ligand>
</feature>
<dbReference type="GO" id="GO:0071949">
    <property type="term" value="F:FAD binding"/>
    <property type="evidence" value="ECO:0007669"/>
    <property type="project" value="InterPro"/>
</dbReference>
<dbReference type="InterPro" id="IPR006058">
    <property type="entry name" value="2Fe2S_fd_BS"/>
</dbReference>
<dbReference type="InterPro" id="IPR037165">
    <property type="entry name" value="AldOxase/xan_DH_Mopterin-bd_sf"/>
</dbReference>
<evidence type="ECO:0000256" key="10">
    <source>
        <dbReference type="ARBA" id="ARBA00023004"/>
    </source>
</evidence>
<evidence type="ECO:0000256" key="1">
    <source>
        <dbReference type="ARBA" id="ARBA00001974"/>
    </source>
</evidence>
<dbReference type="Proteomes" id="UP001497623">
    <property type="component" value="Unassembled WGS sequence"/>
</dbReference>
<evidence type="ECO:0000256" key="4">
    <source>
        <dbReference type="ARBA" id="ARBA00022505"/>
    </source>
</evidence>
<dbReference type="InterPro" id="IPR036856">
    <property type="entry name" value="Ald_Oxase/Xan_DH_a/b_sf"/>
</dbReference>
<dbReference type="Pfam" id="PF01799">
    <property type="entry name" value="Fer2_2"/>
    <property type="match status" value="1"/>
</dbReference>
<comment type="cofactor">
    <cofactor evidence="15">
        <name>[2Fe-2S] cluster</name>
        <dbReference type="ChEBI" id="CHEBI:190135"/>
    </cofactor>
    <text evidence="15">Binds 2 [2Fe-2S] clusters.</text>
</comment>
<dbReference type="SMART" id="SM01008">
    <property type="entry name" value="Ald_Xan_dh_C"/>
    <property type="match status" value="1"/>
</dbReference>
<dbReference type="EMBL" id="CAXKWB010019196">
    <property type="protein sequence ID" value="CAL4121735.1"/>
    <property type="molecule type" value="Genomic_DNA"/>
</dbReference>
<keyword evidence="8 14" id="KW-0274">FAD</keyword>
<name>A0AAV2RAQ7_MEGNR</name>
<feature type="binding site" evidence="15">
    <location>
        <position position="54"/>
    </location>
    <ligand>
        <name>[2Fe-2S] cluster</name>
        <dbReference type="ChEBI" id="CHEBI:190135"/>
        <label>1</label>
    </ligand>
</feature>
<feature type="binding site" evidence="15">
    <location>
        <position position="116"/>
    </location>
    <ligand>
        <name>[2Fe-2S] cluster</name>
        <dbReference type="ChEBI" id="CHEBI:190135"/>
        <label>2</label>
    </ligand>
</feature>
<feature type="binding site" evidence="15">
    <location>
        <position position="909"/>
    </location>
    <ligand>
        <name>Mo-molybdopterin</name>
        <dbReference type="ChEBI" id="CHEBI:71302"/>
    </ligand>
    <ligandPart>
        <name>Mo</name>
        <dbReference type="ChEBI" id="CHEBI:28685"/>
    </ligandPart>
</feature>
<evidence type="ECO:0000256" key="14">
    <source>
        <dbReference type="PIRSR" id="PIRSR000127-2"/>
    </source>
</evidence>
<reference evidence="17 18" key="1">
    <citation type="submission" date="2024-05" db="EMBL/GenBank/DDBJ databases">
        <authorList>
            <person name="Wallberg A."/>
        </authorList>
    </citation>
    <scope>NUCLEOTIDE SEQUENCE [LARGE SCALE GENOMIC DNA]</scope>
</reference>
<dbReference type="InterPro" id="IPR016169">
    <property type="entry name" value="FAD-bd_PCMH_sub2"/>
</dbReference>
<feature type="binding site" evidence="15">
    <location>
        <position position="76"/>
    </location>
    <ligand>
        <name>[2Fe-2S] cluster</name>
        <dbReference type="ChEBI" id="CHEBI:190135"/>
        <label>1</label>
    </ligand>
</feature>
<evidence type="ECO:0000259" key="16">
    <source>
        <dbReference type="PROSITE" id="PS51387"/>
    </source>
</evidence>
<dbReference type="CDD" id="cd00207">
    <property type="entry name" value="fer2"/>
    <property type="match status" value="1"/>
</dbReference>
<feature type="binding site" evidence="15">
    <location>
        <position position="797"/>
    </location>
    <ligand>
        <name>Mo-molybdopterin</name>
        <dbReference type="ChEBI" id="CHEBI:71302"/>
    </ligand>
    <ligandPart>
        <name>Mo</name>
        <dbReference type="ChEBI" id="CHEBI:28685"/>
    </ligandPart>
</feature>
<dbReference type="GO" id="GO:0005777">
    <property type="term" value="C:peroxisome"/>
    <property type="evidence" value="ECO:0007669"/>
    <property type="project" value="UniProtKB-SubCell"/>
</dbReference>
<comment type="similarity">
    <text evidence="3">Belongs to the xanthine dehydrogenase family.</text>
</comment>
<dbReference type="Pfam" id="PF20256">
    <property type="entry name" value="MoCoBD_2"/>
    <property type="match status" value="1"/>
</dbReference>
<dbReference type="InterPro" id="IPR002346">
    <property type="entry name" value="Mopterin_DH_FAD-bd"/>
</dbReference>
<feature type="binding site" evidence="14">
    <location>
        <position position="404"/>
    </location>
    <ligand>
        <name>FAD</name>
        <dbReference type="ChEBI" id="CHEBI:57692"/>
    </ligand>
</feature>
<dbReference type="InterPro" id="IPR036010">
    <property type="entry name" value="2Fe-2S_ferredoxin-like_sf"/>
</dbReference>
<dbReference type="Gene3D" id="1.10.150.120">
    <property type="entry name" value="[2Fe-2S]-binding domain"/>
    <property type="match status" value="1"/>
</dbReference>
<keyword evidence="18" id="KW-1185">Reference proteome</keyword>
<dbReference type="GO" id="GO:0016491">
    <property type="term" value="F:oxidoreductase activity"/>
    <property type="evidence" value="ECO:0007669"/>
    <property type="project" value="UniProtKB-KW"/>
</dbReference>
<dbReference type="InterPro" id="IPR000674">
    <property type="entry name" value="Ald_Oxase/Xan_DH_a/b"/>
</dbReference>
<dbReference type="InterPro" id="IPR001041">
    <property type="entry name" value="2Fe-2S_ferredoxin-type"/>
</dbReference>
<dbReference type="GO" id="GO:0051537">
    <property type="term" value="F:2 iron, 2 sulfur cluster binding"/>
    <property type="evidence" value="ECO:0007669"/>
    <property type="project" value="UniProtKB-KW"/>
</dbReference>
<comment type="cofactor">
    <cofactor evidence="15">
        <name>Mo-molybdopterin</name>
        <dbReference type="ChEBI" id="CHEBI:71302"/>
    </cofactor>
    <text evidence="15">Binds 1 Mo-molybdopterin (Mo-MPT) cofactor per subunit.</text>
</comment>
<comment type="cofactor">
    <cofactor evidence="1 14">
        <name>FAD</name>
        <dbReference type="ChEBI" id="CHEBI:57692"/>
    </cofactor>
</comment>
<evidence type="ECO:0000256" key="8">
    <source>
        <dbReference type="ARBA" id="ARBA00022827"/>
    </source>
</evidence>
<keyword evidence="10 15" id="KW-0408">Iron</keyword>
<dbReference type="AlphaFoldDB" id="A0AAV2RAQ7"/>
<dbReference type="SUPFAM" id="SSF56176">
    <property type="entry name" value="FAD-binding/transporter-associated domain-like"/>
    <property type="match status" value="1"/>
</dbReference>
<comment type="cofactor">
    <cofactor evidence="13">
        <name>[2Fe-2S] cluster</name>
        <dbReference type="ChEBI" id="CHEBI:190135"/>
    </cofactor>
</comment>
<dbReference type="SUPFAM" id="SSF54292">
    <property type="entry name" value="2Fe-2S ferredoxin-like"/>
    <property type="match status" value="1"/>
</dbReference>
<dbReference type="PIRSF" id="PIRSF000127">
    <property type="entry name" value="Xanthine_DH"/>
    <property type="match status" value="1"/>
</dbReference>
<dbReference type="Pfam" id="PF03450">
    <property type="entry name" value="CO_deh_flav_C"/>
    <property type="match status" value="1"/>
</dbReference>
<feature type="non-terminal residue" evidence="17">
    <location>
        <position position="1134"/>
    </location>
</feature>
<feature type="binding site" evidence="15">
    <location>
        <position position="119"/>
    </location>
    <ligand>
        <name>[2Fe-2S] cluster</name>
        <dbReference type="ChEBI" id="CHEBI:190135"/>
        <label>2</label>
    </ligand>
</feature>
<dbReference type="InterPro" id="IPR036318">
    <property type="entry name" value="FAD-bd_PCMH-like_sf"/>
</dbReference>
<feature type="binding site" evidence="14">
    <location>
        <position position="360"/>
    </location>
    <ligand>
        <name>FAD</name>
        <dbReference type="ChEBI" id="CHEBI:57692"/>
    </ligand>
</feature>
<feature type="binding site" evidence="14">
    <location>
        <begin position="347"/>
        <end position="351"/>
    </location>
    <ligand>
        <name>FAD</name>
        <dbReference type="ChEBI" id="CHEBI:57692"/>
    </ligand>
</feature>
<feature type="binding site" evidence="15">
    <location>
        <position position="51"/>
    </location>
    <ligand>
        <name>[2Fe-2S] cluster</name>
        <dbReference type="ChEBI" id="CHEBI:190135"/>
        <label>1</label>
    </ligand>
</feature>
<keyword evidence="11 15" id="KW-0411">Iron-sulfur</keyword>
<sequence>MASSSNEIHLTINGRRHTVSSSIPPWTSLLSFLRDEVLLKSPKRVCGAGGCGACMVVAEVHDLDIKANKTFTIPACQASIGSCMQWSIWTAEGLGGQGQGYHKLQKVLTDFSATQCGFCSPGMLMAIYGAMNNGQTLNCREVEAALDGNLCRCTGYRPILDAFRALAAYDAPQHLKDRVTDIEDAHKSNCRNGDNGTCNISCSSPCHDQTNTVDKNTLLNSIIWPHTIINGVSWHTAHTIQDVMKILDEMSEDTNYYLVAGNTGKAFFPSDVPYGAYINISQVNELNQIQEPNSTSQNLVLGAAVTIARAIQIFERVSSNIPGYGYLQVLANHWKNVANTGVRNMASWGGNIMMKHRHQDWASDLFLTLAVIGTQIKLQLQGTEEELITDLHDFLGLNMDKGILIACVLPPMKEDAHIRTFKISPRVANTPGYLNASFRIAVDNEMRVVERPLILYGGISNCYGRCVKTEDFLFGRSMIEEDFMVTAAKVLREELKIKVGMTHKKNYYRIDLALHLLYKTVIGLLDTQIHESIRSGGFILERGTQTTSQDFRYSDENNPVGQPIRKIESLSQFSGEAEFVDDTQVLPGELTGVLVYTQYANAKINNIDISEARSSPGVVMVLTAADIPGVNNCLPTYDAMITQKEPVLADGYSEYAGQAVALVVAETFQQASLAAKKVRVHYKQENSPILCIKDALKAGHGRYAINFFTLKEEPHFYGDVEVGFESSQHILEGELEMGGQFPFPMEPLSTRVTPTEEGYQVVATTQWPDGVQTSIAQVLGLPANSIQVSVRRVGGAFGGKISRPCLVTAAAALGAWKTRRPTKITLDVQQYMESIGGREPFYTKYKVGFDSSGHIQALEVDLVVDAGANRNETGACIMQMFICNVYNIPNLTVRPMTVTTDTPPNTYMRAPGSVHPIAAIETIIEHIAHHLRCDPLAVREINYAKTGVPRPFSEPLKQHVFKDNILPLLKEKSNFQRKIKEVEAFNKSHLWHKRGLSILPMLFSLHYFAEIRYGAHVAIYQHDGSVAVAHGGVEMGQGLNTKVSQVASLTLGVPLDKVKVLPSNTFVGANSTFMGDVCSSDIVCNGIMIACKHLRLRLDKCREIWLSENKNEPTWVDLVRFCYTKDIDLSEHYW</sequence>
<keyword evidence="12" id="KW-0576">Peroxisome</keyword>
<evidence type="ECO:0000256" key="7">
    <source>
        <dbReference type="ARBA" id="ARBA00022723"/>
    </source>
</evidence>
<evidence type="ECO:0000256" key="5">
    <source>
        <dbReference type="ARBA" id="ARBA00022630"/>
    </source>
</evidence>
<comment type="subcellular location">
    <subcellularLocation>
        <location evidence="2">Peroxisome</location>
    </subcellularLocation>
</comment>
<keyword evidence="6 15" id="KW-0001">2Fe-2S</keyword>
<evidence type="ECO:0000256" key="3">
    <source>
        <dbReference type="ARBA" id="ARBA00006849"/>
    </source>
</evidence>
<evidence type="ECO:0000256" key="11">
    <source>
        <dbReference type="ARBA" id="ARBA00023014"/>
    </source>
</evidence>
<accession>A0AAV2RAQ7</accession>
<dbReference type="InterPro" id="IPR016166">
    <property type="entry name" value="FAD-bd_PCMH"/>
</dbReference>
<dbReference type="Gene3D" id="3.30.365.10">
    <property type="entry name" value="Aldehyde oxidase/xanthine dehydrogenase, molybdopterin binding domain"/>
    <property type="match status" value="4"/>
</dbReference>
<feature type="binding site" evidence="15">
    <location>
        <position position="766"/>
    </location>
    <ligand>
        <name>Mo-molybdopterin</name>
        <dbReference type="ChEBI" id="CHEBI:71302"/>
    </ligand>
    <ligandPart>
        <name>Mo</name>
        <dbReference type="ChEBI" id="CHEBI:28685"/>
    </ligandPart>
</feature>
<dbReference type="InterPro" id="IPR016208">
    <property type="entry name" value="Ald_Oxase/xanthine_DH-like"/>
</dbReference>